<dbReference type="RefSeq" id="WP_193498506.1">
    <property type="nucleotide sequence ID" value="NZ_CP063169.1"/>
</dbReference>
<dbReference type="Pfam" id="PF01047">
    <property type="entry name" value="MarR"/>
    <property type="match status" value="1"/>
</dbReference>
<dbReference type="PANTHER" id="PTHR18964:SF149">
    <property type="entry name" value="BIFUNCTIONAL UDP-N-ACETYLGLUCOSAMINE 2-EPIMERASE_N-ACETYLMANNOSAMINE KINASE"/>
    <property type="match status" value="1"/>
</dbReference>
<dbReference type="InterPro" id="IPR043129">
    <property type="entry name" value="ATPase_NBD"/>
</dbReference>
<evidence type="ECO:0000256" key="1">
    <source>
        <dbReference type="ARBA" id="ARBA00006479"/>
    </source>
</evidence>
<dbReference type="Pfam" id="PF00480">
    <property type="entry name" value="ROK"/>
    <property type="match status" value="1"/>
</dbReference>
<dbReference type="GO" id="GO:0003700">
    <property type="term" value="F:DNA-binding transcription factor activity"/>
    <property type="evidence" value="ECO:0007669"/>
    <property type="project" value="InterPro"/>
</dbReference>
<dbReference type="InterPro" id="IPR036388">
    <property type="entry name" value="WH-like_DNA-bd_sf"/>
</dbReference>
<dbReference type="Proteomes" id="UP000593758">
    <property type="component" value="Chromosome"/>
</dbReference>
<dbReference type="InterPro" id="IPR000600">
    <property type="entry name" value="ROK"/>
</dbReference>
<dbReference type="PANTHER" id="PTHR18964">
    <property type="entry name" value="ROK (REPRESSOR, ORF, KINASE) FAMILY"/>
    <property type="match status" value="1"/>
</dbReference>
<dbReference type="SUPFAM" id="SSF46785">
    <property type="entry name" value="Winged helix' DNA-binding domain"/>
    <property type="match status" value="1"/>
</dbReference>
<dbReference type="InterPro" id="IPR000835">
    <property type="entry name" value="HTH_MarR-typ"/>
</dbReference>
<protein>
    <submittedName>
        <fullName evidence="3">ROK family transcriptional regulator</fullName>
    </submittedName>
</protein>
<evidence type="ECO:0000259" key="2">
    <source>
        <dbReference type="Pfam" id="PF01047"/>
    </source>
</evidence>
<dbReference type="InterPro" id="IPR036390">
    <property type="entry name" value="WH_DNA-bd_sf"/>
</dbReference>
<proteinExistence type="inferred from homology"/>
<comment type="similarity">
    <text evidence="1">Belongs to the ROK (NagC/XylR) family.</text>
</comment>
<feature type="domain" description="HTH marR-type" evidence="2">
    <location>
        <begin position="14"/>
        <end position="55"/>
    </location>
</feature>
<sequence>MARTAARTDVTRSAVLAHIGAHGPTSRAELARALSVSPALITGATKRLITDGLLTELDHSPSQGGRPARLLGLAAESGRAIGIKVVADHITLVEVGIDGTVHRSATRPYDAAAGTALSDLAGITVSFIAECAPGPLLGIGVGVPGTVDEQDAGTVDSTQLGWMRVPVGETLRRAVDLPVLVENNVNALAMAEALYGSGRGLGHALVVTIGTGIGAGLITDGDVLRGWRGGAGELGHMPVLTDGPACVCGSTGCLETLISERALLRQAATAGLLPAGAEIDALRASADSGDPIAVDIYRSAGTHLGRTLAGVVNLLDPEAVIVLGEGVTAWTHWQAGFEPAFRAALIPHTRHVPVTVETWQDDRWAQGAAALVLSTPFDAVGRSGEQGRLVRERLAIGETPAGATSTASPAGNGA</sequence>
<gene>
    <name evidence="3" type="ORF">IM660_06205</name>
</gene>
<dbReference type="KEGG" id="halt:IM660_06205"/>
<dbReference type="Gene3D" id="3.30.420.40">
    <property type="match status" value="2"/>
</dbReference>
<evidence type="ECO:0000313" key="3">
    <source>
        <dbReference type="EMBL" id="QOR71854.1"/>
    </source>
</evidence>
<dbReference type="Gene3D" id="1.10.10.10">
    <property type="entry name" value="Winged helix-like DNA-binding domain superfamily/Winged helix DNA-binding domain"/>
    <property type="match status" value="1"/>
</dbReference>
<evidence type="ECO:0000313" key="4">
    <source>
        <dbReference type="Proteomes" id="UP000593758"/>
    </source>
</evidence>
<dbReference type="AlphaFoldDB" id="A0A7M1SY00"/>
<dbReference type="PROSITE" id="PS01125">
    <property type="entry name" value="ROK"/>
    <property type="match status" value="1"/>
</dbReference>
<reference evidence="3 4" key="1">
    <citation type="submission" date="2020-10" db="EMBL/GenBank/DDBJ databases">
        <title>Haloactinobacterium sp. RN3S43, a bacterium isolated from saline soil.</title>
        <authorList>
            <person name="Sun J.-Q."/>
        </authorList>
    </citation>
    <scope>NUCLEOTIDE SEQUENCE [LARGE SCALE GENOMIC DNA]</scope>
    <source>
        <strain evidence="3 4">RN3S43</strain>
    </source>
</reference>
<dbReference type="SUPFAM" id="SSF53067">
    <property type="entry name" value="Actin-like ATPase domain"/>
    <property type="match status" value="1"/>
</dbReference>
<dbReference type="InterPro" id="IPR049874">
    <property type="entry name" value="ROK_cs"/>
</dbReference>
<keyword evidence="4" id="KW-1185">Reference proteome</keyword>
<organism evidence="3 4">
    <name type="scientific">Ruania alkalisoli</name>
    <dbReference type="NCBI Taxonomy" id="2779775"/>
    <lineage>
        <taxon>Bacteria</taxon>
        <taxon>Bacillati</taxon>
        <taxon>Actinomycetota</taxon>
        <taxon>Actinomycetes</taxon>
        <taxon>Micrococcales</taxon>
        <taxon>Ruaniaceae</taxon>
        <taxon>Ruania</taxon>
    </lineage>
</organism>
<dbReference type="EMBL" id="CP063169">
    <property type="protein sequence ID" value="QOR71854.1"/>
    <property type="molecule type" value="Genomic_DNA"/>
</dbReference>
<name>A0A7M1SY00_9MICO</name>
<accession>A0A7M1SY00</accession>